<dbReference type="OrthoDB" id="944636at2"/>
<dbReference type="RefSeq" id="WP_090555797.1">
    <property type="nucleotide sequence ID" value="NZ_FNRA01000003.1"/>
</dbReference>
<evidence type="ECO:0000313" key="2">
    <source>
        <dbReference type="Proteomes" id="UP000198850"/>
    </source>
</evidence>
<keyword evidence="2" id="KW-1185">Reference proteome</keyword>
<organism evidence="1 2">
    <name type="scientific">Pedobacter hartonius</name>
    <dbReference type="NCBI Taxonomy" id="425514"/>
    <lineage>
        <taxon>Bacteria</taxon>
        <taxon>Pseudomonadati</taxon>
        <taxon>Bacteroidota</taxon>
        <taxon>Sphingobacteriia</taxon>
        <taxon>Sphingobacteriales</taxon>
        <taxon>Sphingobacteriaceae</taxon>
        <taxon>Pedobacter</taxon>
    </lineage>
</organism>
<evidence type="ECO:0008006" key="3">
    <source>
        <dbReference type="Google" id="ProtNLM"/>
    </source>
</evidence>
<name>A0A1H4AYH9_9SPHI</name>
<dbReference type="Gene3D" id="2.60.200.20">
    <property type="match status" value="1"/>
</dbReference>
<dbReference type="AlphaFoldDB" id="A0A1H4AYH9"/>
<protein>
    <recommendedName>
        <fullName evidence="3">FHA domain-containing protein</fullName>
    </recommendedName>
</protein>
<evidence type="ECO:0000313" key="1">
    <source>
        <dbReference type="EMBL" id="SEA40965.1"/>
    </source>
</evidence>
<dbReference type="STRING" id="425514.SAMN05443550_103138"/>
<accession>A0A1H4AYH9</accession>
<reference evidence="1 2" key="1">
    <citation type="submission" date="2016-10" db="EMBL/GenBank/DDBJ databases">
        <authorList>
            <person name="de Groot N.N."/>
        </authorList>
    </citation>
    <scope>NUCLEOTIDE SEQUENCE [LARGE SCALE GENOMIC DNA]</scope>
    <source>
        <strain evidence="1 2">DSM 19033</strain>
    </source>
</reference>
<proteinExistence type="predicted"/>
<sequence length="261" mass="29080">MFDFFKKNNKLDAKGIRDTFLQFIKEELQQLDGGEGSSLAVIAVAVAPAEEERFLYEAALYNGNTEKLQEDIQRIADNFALDLPSNWKLTLEFADELPAGMIRTNEIKAGLRLIMSAAGAATADAVVLNARLKILKGKAEQEEYVLHAGDTRRINMGREARVQAKDGSFRINHIAFPEDPVYETNKYISRQHAHIEWDTAAAAFKLYADEGGLPPGNKTKIRTARDESVYKLNSTQIGYPLKDTDQIILGDVAVLEFTINS</sequence>
<dbReference type="Proteomes" id="UP000198850">
    <property type="component" value="Unassembled WGS sequence"/>
</dbReference>
<dbReference type="EMBL" id="FNRA01000003">
    <property type="protein sequence ID" value="SEA40965.1"/>
    <property type="molecule type" value="Genomic_DNA"/>
</dbReference>
<gene>
    <name evidence="1" type="ORF">SAMN05443550_103138</name>
</gene>